<dbReference type="AlphaFoldDB" id="A0A8S0QCF3"/>
<evidence type="ECO:0000256" key="1">
    <source>
        <dbReference type="SAM" id="MobiDB-lite"/>
    </source>
</evidence>
<sequence length="309" mass="32912">MILNRARASGRKLRKRKPGWRVSAQPWGPRPSAVAPPLPQQCSRRRNSDIRFRWPFQHIERPVLLVLCHMRTRRKAPMHPARTGARIAPQEVGKLPANAADALPLAVHWLWTAAAAGVCAAAAAAGPGCVRTHAKAFRDCGVAGVGWGEACSGAYGGPHRTRACAQRSGGPRGGTGRACGGRTAAWVARGSPCLPPVNTERANEPEPSTSGHKPPTRGASASCVRPSRAALRELANLCLPACTCFGVCVRVGCQRKRNRAAGHLAQKLGRGPPALLARELFHLWHSNGVYGKTFPPVRALGSFSLTCTS</sequence>
<evidence type="ECO:0000313" key="2">
    <source>
        <dbReference type="EMBL" id="CAA2962570.1"/>
    </source>
</evidence>
<protein>
    <submittedName>
        <fullName evidence="2">Uncharacterized protein</fullName>
    </submittedName>
</protein>
<gene>
    <name evidence="2" type="ORF">OLEA9_A119590</name>
</gene>
<organism evidence="2 3">
    <name type="scientific">Olea europaea subsp. europaea</name>
    <dbReference type="NCBI Taxonomy" id="158383"/>
    <lineage>
        <taxon>Eukaryota</taxon>
        <taxon>Viridiplantae</taxon>
        <taxon>Streptophyta</taxon>
        <taxon>Embryophyta</taxon>
        <taxon>Tracheophyta</taxon>
        <taxon>Spermatophyta</taxon>
        <taxon>Magnoliopsida</taxon>
        <taxon>eudicotyledons</taxon>
        <taxon>Gunneridae</taxon>
        <taxon>Pentapetalae</taxon>
        <taxon>asterids</taxon>
        <taxon>lamiids</taxon>
        <taxon>Lamiales</taxon>
        <taxon>Oleaceae</taxon>
        <taxon>Oleeae</taxon>
        <taxon>Olea</taxon>
    </lineage>
</organism>
<comment type="caution">
    <text evidence="2">The sequence shown here is derived from an EMBL/GenBank/DDBJ whole genome shotgun (WGS) entry which is preliminary data.</text>
</comment>
<name>A0A8S0QCF3_OLEEU</name>
<evidence type="ECO:0000313" key="3">
    <source>
        <dbReference type="Proteomes" id="UP000594638"/>
    </source>
</evidence>
<dbReference type="Gramene" id="OE9A119590T1">
    <property type="protein sequence ID" value="OE9A119590C1"/>
    <property type="gene ID" value="OE9A119590"/>
</dbReference>
<reference evidence="2 3" key="1">
    <citation type="submission" date="2019-12" db="EMBL/GenBank/DDBJ databases">
        <authorList>
            <person name="Alioto T."/>
            <person name="Alioto T."/>
            <person name="Gomez Garrido J."/>
        </authorList>
    </citation>
    <scope>NUCLEOTIDE SEQUENCE [LARGE SCALE GENOMIC DNA]</scope>
</reference>
<dbReference type="EMBL" id="CACTIH010001118">
    <property type="protein sequence ID" value="CAA2962570.1"/>
    <property type="molecule type" value="Genomic_DNA"/>
</dbReference>
<proteinExistence type="predicted"/>
<accession>A0A8S0QCF3</accession>
<feature type="region of interest" description="Disordered" evidence="1">
    <location>
        <begin position="1"/>
        <end position="41"/>
    </location>
</feature>
<keyword evidence="3" id="KW-1185">Reference proteome</keyword>
<feature type="region of interest" description="Disordered" evidence="1">
    <location>
        <begin position="195"/>
        <end position="221"/>
    </location>
</feature>
<feature type="compositionally biased region" description="Basic residues" evidence="1">
    <location>
        <begin position="8"/>
        <end position="19"/>
    </location>
</feature>
<dbReference type="Proteomes" id="UP000594638">
    <property type="component" value="Unassembled WGS sequence"/>
</dbReference>